<accession>A0A162CGI0</accession>
<evidence type="ECO:0008006" key="4">
    <source>
        <dbReference type="Google" id="ProtNLM"/>
    </source>
</evidence>
<keyword evidence="1" id="KW-0812">Transmembrane</keyword>
<dbReference type="Proteomes" id="UP000076661">
    <property type="component" value="Unassembled WGS sequence"/>
</dbReference>
<dbReference type="EMBL" id="AUXX01000012">
    <property type="protein sequence ID" value="KZN67560.1"/>
    <property type="molecule type" value="Genomic_DNA"/>
</dbReference>
<feature type="transmembrane region" description="Helical" evidence="1">
    <location>
        <begin position="344"/>
        <end position="366"/>
    </location>
</feature>
<feature type="transmembrane region" description="Helical" evidence="1">
    <location>
        <begin position="153"/>
        <end position="171"/>
    </location>
</feature>
<feature type="transmembrane region" description="Helical" evidence="1">
    <location>
        <begin position="183"/>
        <end position="205"/>
    </location>
</feature>
<feature type="transmembrane region" description="Helical" evidence="1">
    <location>
        <begin position="250"/>
        <end position="271"/>
    </location>
</feature>
<name>A0A162CGI0_9GAMM</name>
<feature type="transmembrane region" description="Helical" evidence="1">
    <location>
        <begin position="372"/>
        <end position="395"/>
    </location>
</feature>
<dbReference type="Pfam" id="PF05940">
    <property type="entry name" value="NnrS"/>
    <property type="match status" value="1"/>
</dbReference>
<feature type="transmembrane region" description="Helical" evidence="1">
    <location>
        <begin position="283"/>
        <end position="305"/>
    </location>
</feature>
<keyword evidence="1" id="KW-0472">Membrane</keyword>
<evidence type="ECO:0000256" key="1">
    <source>
        <dbReference type="SAM" id="Phobius"/>
    </source>
</evidence>
<feature type="transmembrane region" description="Helical" evidence="1">
    <location>
        <begin position="64"/>
        <end position="84"/>
    </location>
</feature>
<dbReference type="InterPro" id="IPR010266">
    <property type="entry name" value="NnrS"/>
</dbReference>
<comment type="caution">
    <text evidence="2">The sequence shown here is derived from an EMBL/GenBank/DDBJ whole genome shotgun (WGS) entry which is preliminary data.</text>
</comment>
<feature type="transmembrane region" description="Helical" evidence="1">
    <location>
        <begin position="96"/>
        <end position="115"/>
    </location>
</feature>
<sequence>MSLIQLEQPLPDVKLLKPSTWPCLMLGFRPLFLLAGIWAVISMLVWTLVLSGTIPWHLSVSPTLWHAHEMLFGFASAVAIGFLFTASQNWTGISTLNGVGLLLLSCVWLAARIVFLFADDAFIFLAGLQAAFWLIAICHLAQTLVQAKSRKNYQFVAILCVMASFNVLFIWLLEKDDLAQAQIFSHLAILGFTLLISVIAGRVMPFFIARGLGLNEQVKTPRLDKLLFWSAIIGITGFFSHHILSSPLNPGFILVFTAFLHVLRCVCWFNTRIFTRPLLWSLYLAYLFMAIGLLGFGGGYLGFPWYSKDALHLITIGAMGLMILSIMARVSLGHTARPLQPHPLMNLAFALCVLAAITRSILPIFINPHHSWLASALLWIGAFVIFVAVYTPILMKKRLDGRRG</sequence>
<feature type="transmembrane region" description="Helical" evidence="1">
    <location>
        <begin position="121"/>
        <end position="141"/>
    </location>
</feature>
<dbReference type="PATRIC" id="fig|1365257.3.peg.2001"/>
<gene>
    <name evidence="2" type="ORF">N478_02055</name>
</gene>
<reference evidence="2 3" key="1">
    <citation type="submission" date="2013-07" db="EMBL/GenBank/DDBJ databases">
        <title>Comparative Genomic and Metabolomic Analysis of Twelve Strains of Pseudoalteromonas luteoviolacea.</title>
        <authorList>
            <person name="Vynne N.G."/>
            <person name="Mansson M."/>
            <person name="Gram L."/>
        </authorList>
    </citation>
    <scope>NUCLEOTIDE SEQUENCE [LARGE SCALE GENOMIC DNA]</scope>
    <source>
        <strain evidence="2 3">S4060-1</strain>
    </source>
</reference>
<organism evidence="2 3">
    <name type="scientific">Pseudoalteromonas luteoviolacea S4060-1</name>
    <dbReference type="NCBI Taxonomy" id="1365257"/>
    <lineage>
        <taxon>Bacteria</taxon>
        <taxon>Pseudomonadati</taxon>
        <taxon>Pseudomonadota</taxon>
        <taxon>Gammaproteobacteria</taxon>
        <taxon>Alteromonadales</taxon>
        <taxon>Pseudoalteromonadaceae</taxon>
        <taxon>Pseudoalteromonas</taxon>
    </lineage>
</organism>
<protein>
    <recommendedName>
        <fullName evidence="4">NnrS family protein</fullName>
    </recommendedName>
</protein>
<keyword evidence="1" id="KW-1133">Transmembrane helix</keyword>
<evidence type="ECO:0000313" key="2">
    <source>
        <dbReference type="EMBL" id="KZN67560.1"/>
    </source>
</evidence>
<dbReference type="RefSeq" id="WP_063380889.1">
    <property type="nucleotide sequence ID" value="NZ_AUXX01000012.1"/>
</dbReference>
<proteinExistence type="predicted"/>
<feature type="transmembrane region" description="Helical" evidence="1">
    <location>
        <begin position="311"/>
        <end position="332"/>
    </location>
</feature>
<feature type="transmembrane region" description="Helical" evidence="1">
    <location>
        <begin position="31"/>
        <end position="58"/>
    </location>
</feature>
<feature type="transmembrane region" description="Helical" evidence="1">
    <location>
        <begin position="226"/>
        <end position="244"/>
    </location>
</feature>
<evidence type="ECO:0000313" key="3">
    <source>
        <dbReference type="Proteomes" id="UP000076661"/>
    </source>
</evidence>
<dbReference type="AlphaFoldDB" id="A0A162CGI0"/>